<dbReference type="EMBL" id="CP036432">
    <property type="protein sequence ID" value="QDV84883.1"/>
    <property type="molecule type" value="Genomic_DNA"/>
</dbReference>
<sequence length="45" mass="4997">MGGGPPLSRTIPTRPHCNSSARIEYVGMGVPTAERWQETQFPRAR</sequence>
<keyword evidence="2" id="KW-1185">Reference proteome</keyword>
<proteinExistence type="predicted"/>
<organism evidence="1 2">
    <name type="scientific">Stieleria magnilauensis</name>
    <dbReference type="NCBI Taxonomy" id="2527963"/>
    <lineage>
        <taxon>Bacteria</taxon>
        <taxon>Pseudomonadati</taxon>
        <taxon>Planctomycetota</taxon>
        <taxon>Planctomycetia</taxon>
        <taxon>Pirellulales</taxon>
        <taxon>Pirellulaceae</taxon>
        <taxon>Stieleria</taxon>
    </lineage>
</organism>
<evidence type="ECO:0000313" key="2">
    <source>
        <dbReference type="Proteomes" id="UP000318081"/>
    </source>
</evidence>
<accession>A0ABX5XSB3</accession>
<name>A0ABX5XSB3_9BACT</name>
<gene>
    <name evidence="1" type="ORF">TBK1r_38350</name>
</gene>
<reference evidence="1 2" key="1">
    <citation type="submission" date="2019-02" db="EMBL/GenBank/DDBJ databases">
        <title>Deep-cultivation of Planctomycetes and their phenomic and genomic characterization uncovers novel biology.</title>
        <authorList>
            <person name="Wiegand S."/>
            <person name="Jogler M."/>
            <person name="Boedeker C."/>
            <person name="Pinto D."/>
            <person name="Vollmers J."/>
            <person name="Rivas-Marin E."/>
            <person name="Kohn T."/>
            <person name="Peeters S.H."/>
            <person name="Heuer A."/>
            <person name="Rast P."/>
            <person name="Oberbeckmann S."/>
            <person name="Bunk B."/>
            <person name="Jeske O."/>
            <person name="Meyerdierks A."/>
            <person name="Storesund J.E."/>
            <person name="Kallscheuer N."/>
            <person name="Luecker S."/>
            <person name="Lage O.M."/>
            <person name="Pohl T."/>
            <person name="Merkel B.J."/>
            <person name="Hornburger P."/>
            <person name="Mueller R.-W."/>
            <person name="Bruemmer F."/>
            <person name="Labrenz M."/>
            <person name="Spormann A.M."/>
            <person name="Op den Camp H."/>
            <person name="Overmann J."/>
            <person name="Amann R."/>
            <person name="Jetten M.S.M."/>
            <person name="Mascher T."/>
            <person name="Medema M.H."/>
            <person name="Devos D.P."/>
            <person name="Kaster A.-K."/>
            <person name="Ovreas L."/>
            <person name="Rohde M."/>
            <person name="Galperin M.Y."/>
            <person name="Jogler C."/>
        </authorList>
    </citation>
    <scope>NUCLEOTIDE SEQUENCE [LARGE SCALE GENOMIC DNA]</scope>
    <source>
        <strain evidence="1 2">TBK1r</strain>
    </source>
</reference>
<dbReference type="Proteomes" id="UP000318081">
    <property type="component" value="Chromosome"/>
</dbReference>
<protein>
    <submittedName>
        <fullName evidence="1">Uncharacterized protein</fullName>
    </submittedName>
</protein>
<evidence type="ECO:0000313" key="1">
    <source>
        <dbReference type="EMBL" id="QDV84883.1"/>
    </source>
</evidence>